<evidence type="ECO:0000313" key="3">
    <source>
        <dbReference type="Proteomes" id="UP000567293"/>
    </source>
</evidence>
<name>A0A7V8SVX3_9BACT</name>
<dbReference type="EMBL" id="JACDQQ010000474">
    <property type="protein sequence ID" value="MBA0084316.1"/>
    <property type="molecule type" value="Genomic_DNA"/>
</dbReference>
<gene>
    <name evidence="2" type="ORF">HRJ53_04905</name>
</gene>
<dbReference type="Proteomes" id="UP000567293">
    <property type="component" value="Unassembled WGS sequence"/>
</dbReference>
<proteinExistence type="predicted"/>
<keyword evidence="3" id="KW-1185">Reference proteome</keyword>
<comment type="caution">
    <text evidence="2">The sequence shown here is derived from an EMBL/GenBank/DDBJ whole genome shotgun (WGS) entry which is preliminary data.</text>
</comment>
<evidence type="ECO:0000256" key="1">
    <source>
        <dbReference type="SAM" id="MobiDB-lite"/>
    </source>
</evidence>
<feature type="region of interest" description="Disordered" evidence="1">
    <location>
        <begin position="1"/>
        <end position="21"/>
    </location>
</feature>
<feature type="compositionally biased region" description="Low complexity" evidence="1">
    <location>
        <begin position="1"/>
        <end position="14"/>
    </location>
</feature>
<sequence>MTDKTPVTPAGPTSAPTPPTWPQPCGTCKFYDTITSWCRFNAPIAFLGAAGTTTLAGASQQPVWVTVDPKEDWCGQYIAKG</sequence>
<evidence type="ECO:0000313" key="2">
    <source>
        <dbReference type="EMBL" id="MBA0084316.1"/>
    </source>
</evidence>
<protein>
    <submittedName>
        <fullName evidence="2">Uncharacterized protein</fullName>
    </submittedName>
</protein>
<dbReference type="AlphaFoldDB" id="A0A7V8SVX3"/>
<reference evidence="2" key="1">
    <citation type="submission" date="2020-06" db="EMBL/GenBank/DDBJ databases">
        <title>Legume-microbial interactions unlock mineral nutrients during tropical forest succession.</title>
        <authorList>
            <person name="Epihov D.Z."/>
        </authorList>
    </citation>
    <scope>NUCLEOTIDE SEQUENCE [LARGE SCALE GENOMIC DNA]</scope>
    <source>
        <strain evidence="2">Pan2503</strain>
    </source>
</reference>
<accession>A0A7V8SVX3</accession>
<organism evidence="2 3">
    <name type="scientific">Candidatus Acidiferrum panamense</name>
    <dbReference type="NCBI Taxonomy" id="2741543"/>
    <lineage>
        <taxon>Bacteria</taxon>
        <taxon>Pseudomonadati</taxon>
        <taxon>Acidobacteriota</taxon>
        <taxon>Terriglobia</taxon>
        <taxon>Candidatus Acidiferrales</taxon>
        <taxon>Candidatus Acidiferrum</taxon>
    </lineage>
</organism>